<comment type="caution">
    <text evidence="2">The sequence shown here is derived from an EMBL/GenBank/DDBJ whole genome shotgun (WGS) entry which is preliminary data.</text>
</comment>
<name>A0A0Q1BJE2_9FLAO</name>
<keyword evidence="3" id="KW-1185">Reference proteome</keyword>
<organism evidence="2 3">
    <name type="scientific">Flagellimonas eckloniae</name>
    <dbReference type="NCBI Taxonomy" id="346185"/>
    <lineage>
        <taxon>Bacteria</taxon>
        <taxon>Pseudomonadati</taxon>
        <taxon>Bacteroidota</taxon>
        <taxon>Flavobacteriia</taxon>
        <taxon>Flavobacteriales</taxon>
        <taxon>Flavobacteriaceae</taxon>
        <taxon>Flagellimonas</taxon>
    </lineage>
</organism>
<proteinExistence type="predicted"/>
<dbReference type="RefSeq" id="WP_055396079.1">
    <property type="nucleotide sequence ID" value="NZ_LCTZ01000002.1"/>
</dbReference>
<sequence length="143" mass="15871">MKPIILLVFFLLGNSCNEADQVPSSETSQNEEASPNENIGLDQQLLGPNEIIFKIKVLGTSQDNKNICGTTKPNIYQMEVMEVMELGSSLNQKISKQQQMSVTFLFDPGQLENDMILEAKAKESLCPDASTTYFTVIGHKIIE</sequence>
<evidence type="ECO:0000256" key="1">
    <source>
        <dbReference type="SAM" id="MobiDB-lite"/>
    </source>
</evidence>
<protein>
    <submittedName>
        <fullName evidence="2">Uncharacterized protein</fullName>
    </submittedName>
</protein>
<evidence type="ECO:0000313" key="3">
    <source>
        <dbReference type="Proteomes" id="UP000050827"/>
    </source>
</evidence>
<dbReference type="AlphaFoldDB" id="A0A0Q1BJE2"/>
<reference evidence="2 3" key="1">
    <citation type="submission" date="2015-04" db="EMBL/GenBank/DDBJ databases">
        <title>Complete genome of flavobacterium.</title>
        <authorList>
            <person name="Kwon Y.M."/>
            <person name="Kim S.-J."/>
        </authorList>
    </citation>
    <scope>NUCLEOTIDE SEQUENCE [LARGE SCALE GENOMIC DNA]</scope>
    <source>
        <strain evidence="2 3">DK169</strain>
    </source>
</reference>
<accession>A0A0Q1BJE2</accession>
<dbReference type="OrthoDB" id="1448526at2"/>
<dbReference type="Proteomes" id="UP000050827">
    <property type="component" value="Unassembled WGS sequence"/>
</dbReference>
<dbReference type="EMBL" id="LCTZ01000002">
    <property type="protein sequence ID" value="KQC30778.1"/>
    <property type="molecule type" value="Genomic_DNA"/>
</dbReference>
<evidence type="ECO:0000313" key="2">
    <source>
        <dbReference type="EMBL" id="KQC30778.1"/>
    </source>
</evidence>
<gene>
    <name evidence="2" type="ORF">AAY42_13455</name>
</gene>
<feature type="region of interest" description="Disordered" evidence="1">
    <location>
        <begin position="20"/>
        <end position="40"/>
    </location>
</feature>
<feature type="compositionally biased region" description="Polar residues" evidence="1">
    <location>
        <begin position="20"/>
        <end position="37"/>
    </location>
</feature>